<dbReference type="InterPro" id="IPR038390">
    <property type="entry name" value="Metal_Tscrpt_repr_sf"/>
</dbReference>
<organism evidence="1 2">
    <name type="scientific">Hymenobacter luteus</name>
    <dbReference type="NCBI Taxonomy" id="1411122"/>
    <lineage>
        <taxon>Bacteria</taxon>
        <taxon>Pseudomonadati</taxon>
        <taxon>Bacteroidota</taxon>
        <taxon>Cytophagia</taxon>
        <taxon>Cytophagales</taxon>
        <taxon>Hymenobacteraceae</taxon>
        <taxon>Hymenobacter</taxon>
    </lineage>
</organism>
<comment type="caution">
    <text evidence="1">The sequence shown here is derived from an EMBL/GenBank/DDBJ whole genome shotgun (WGS) entry which is preliminary data.</text>
</comment>
<name>A0A7W9T461_9BACT</name>
<keyword evidence="1" id="KW-0238">DNA-binding</keyword>
<dbReference type="EMBL" id="JACHGG010000009">
    <property type="protein sequence ID" value="MBB6061210.1"/>
    <property type="molecule type" value="Genomic_DNA"/>
</dbReference>
<reference evidence="1 2" key="1">
    <citation type="submission" date="2020-08" db="EMBL/GenBank/DDBJ databases">
        <title>Genomic Encyclopedia of Type Strains, Phase IV (KMG-IV): sequencing the most valuable type-strain genomes for metagenomic binning, comparative biology and taxonomic classification.</title>
        <authorList>
            <person name="Goeker M."/>
        </authorList>
    </citation>
    <scope>NUCLEOTIDE SEQUENCE [LARGE SCALE GENOMIC DNA]</scope>
    <source>
        <strain evidence="1 2">DSM 26718</strain>
    </source>
</reference>
<evidence type="ECO:0000313" key="2">
    <source>
        <dbReference type="Proteomes" id="UP000532746"/>
    </source>
</evidence>
<dbReference type="Proteomes" id="UP000532746">
    <property type="component" value="Unassembled WGS sequence"/>
</dbReference>
<proteinExistence type="predicted"/>
<protein>
    <submittedName>
        <fullName evidence="1">DNA-binding FrmR family transcriptional regulator</fullName>
    </submittedName>
</protein>
<sequence>MLTPAERKVVMQQLTALTGQLDGLRTLLDAPGTGLDVLFQQFRAVEGVAHRAVAQVLDELFRKKLALALVAAQDACPGACDYCDRVERLKKEFAHLDLPQVLSYLTEFTPGS</sequence>
<dbReference type="AlphaFoldDB" id="A0A7W9T461"/>
<accession>A0A7W9T461</accession>
<gene>
    <name evidence="1" type="ORF">HNQ93_004089</name>
</gene>
<keyword evidence="2" id="KW-1185">Reference proteome</keyword>
<dbReference type="RefSeq" id="WP_183405359.1">
    <property type="nucleotide sequence ID" value="NZ_JACHGG010000009.1"/>
</dbReference>
<evidence type="ECO:0000313" key="1">
    <source>
        <dbReference type="EMBL" id="MBB6061210.1"/>
    </source>
</evidence>
<dbReference type="Gene3D" id="1.20.58.1000">
    <property type="entry name" value="Metal-sensitive repressor, helix protomer"/>
    <property type="match status" value="1"/>
</dbReference>
<dbReference type="GO" id="GO:0003677">
    <property type="term" value="F:DNA binding"/>
    <property type="evidence" value="ECO:0007669"/>
    <property type="project" value="UniProtKB-KW"/>
</dbReference>